<dbReference type="AlphaFoldDB" id="A0AAE3XMI4"/>
<dbReference type="EMBL" id="JAVDQD010000001">
    <property type="protein sequence ID" value="MDR6237709.1"/>
    <property type="molecule type" value="Genomic_DNA"/>
</dbReference>
<evidence type="ECO:0000313" key="1">
    <source>
        <dbReference type="EMBL" id="MDR6237709.1"/>
    </source>
</evidence>
<dbReference type="Proteomes" id="UP001185092">
    <property type="component" value="Unassembled WGS sequence"/>
</dbReference>
<accession>A0AAE3XMI4</accession>
<name>A0AAE3XMI4_9BACT</name>
<evidence type="ECO:0000313" key="2">
    <source>
        <dbReference type="Proteomes" id="UP001185092"/>
    </source>
</evidence>
<gene>
    <name evidence="1" type="ORF">HNQ88_000685</name>
</gene>
<dbReference type="RefSeq" id="WP_309937179.1">
    <property type="nucleotide sequence ID" value="NZ_AP025305.1"/>
</dbReference>
<dbReference type="PROSITE" id="PS51257">
    <property type="entry name" value="PROKAR_LIPOPROTEIN"/>
    <property type="match status" value="1"/>
</dbReference>
<reference evidence="1" key="1">
    <citation type="submission" date="2023-07" db="EMBL/GenBank/DDBJ databases">
        <title>Genomic Encyclopedia of Type Strains, Phase IV (KMG-IV): sequencing the most valuable type-strain genomes for metagenomic binning, comparative biology and taxonomic classification.</title>
        <authorList>
            <person name="Goeker M."/>
        </authorList>
    </citation>
    <scope>NUCLEOTIDE SEQUENCE</scope>
    <source>
        <strain evidence="1">DSM 26174</strain>
    </source>
</reference>
<organism evidence="1 2">
    <name type="scientific">Aureibacter tunicatorum</name>
    <dbReference type="NCBI Taxonomy" id="866807"/>
    <lineage>
        <taxon>Bacteria</taxon>
        <taxon>Pseudomonadati</taxon>
        <taxon>Bacteroidota</taxon>
        <taxon>Cytophagia</taxon>
        <taxon>Cytophagales</taxon>
        <taxon>Persicobacteraceae</taxon>
        <taxon>Aureibacter</taxon>
    </lineage>
</organism>
<proteinExistence type="predicted"/>
<sequence>MIRRVRTLSFLFFSVIIFTFSCESDPRDDLSFLMKENVDGIWKVSEINADVFEGDEKVAIESIKGAEDFLKGLINQKVEFESPDIFRIGNISGVWRLNALNKKLIFTPYSFYIHPDQRDLLEGLINNGEEVNFSVLDYGSSFIKMETEIPYSAYSSNSSLKLFVKLNKD</sequence>
<evidence type="ECO:0008006" key="3">
    <source>
        <dbReference type="Google" id="ProtNLM"/>
    </source>
</evidence>
<comment type="caution">
    <text evidence="1">The sequence shown here is derived from an EMBL/GenBank/DDBJ whole genome shotgun (WGS) entry which is preliminary data.</text>
</comment>
<protein>
    <recommendedName>
        <fullName evidence="3">Lipocalin-like domain-containing protein</fullName>
    </recommendedName>
</protein>
<keyword evidence="2" id="KW-1185">Reference proteome</keyword>